<dbReference type="InterPro" id="IPR017896">
    <property type="entry name" value="4Fe4S_Fe-S-bd"/>
</dbReference>
<feature type="domain" description="4Fe-4S ferredoxin-type" evidence="4">
    <location>
        <begin position="278"/>
        <end position="310"/>
    </location>
</feature>
<feature type="domain" description="4Fe-4S ferredoxin-type" evidence="4">
    <location>
        <begin position="359"/>
        <end position="387"/>
    </location>
</feature>
<keyword evidence="6" id="KW-1185">Reference proteome</keyword>
<dbReference type="EMBL" id="JAGINP010000004">
    <property type="protein sequence ID" value="MBP2291663.1"/>
    <property type="molecule type" value="Genomic_DNA"/>
</dbReference>
<dbReference type="InterPro" id="IPR017900">
    <property type="entry name" value="4Fe4S_Fe_S_CS"/>
</dbReference>
<evidence type="ECO:0000256" key="3">
    <source>
        <dbReference type="ARBA" id="ARBA00023014"/>
    </source>
</evidence>
<keyword evidence="2" id="KW-0408">Iron</keyword>
<dbReference type="PROSITE" id="PS51379">
    <property type="entry name" value="4FE4S_FER_2"/>
    <property type="match status" value="2"/>
</dbReference>
<protein>
    <submittedName>
        <fullName evidence="5">Ferredoxin</fullName>
    </submittedName>
</protein>
<dbReference type="Pfam" id="PF17179">
    <property type="entry name" value="Fer4_22"/>
    <property type="match status" value="1"/>
</dbReference>
<keyword evidence="1" id="KW-0479">Metal-binding</keyword>
<dbReference type="PROSITE" id="PS00198">
    <property type="entry name" value="4FE4S_FER_1"/>
    <property type="match status" value="2"/>
</dbReference>
<sequence>MERTAPTTGHPTIPDPVVLDRDGLDALIDALRGDGYTVIGPRLRDGAIVLDPVESADDLPWGWIDEQDGGRYRLMPGDGNAAFAHTVGPQSWKRHLYPPRQTLWTGRRDGRGFTVDTPTDPAPRQAFLGVRACDLAAMAVQDRVFGVTPHDGRSAGQERFTDTGYAARRAAAFIVAVNCGRAGRTCFCDSVGTGPKAAGGYDLALTELPGAELPGRGAPAFLAAAGSAAGAALLARLPGRPAGAEDRAAAEAAVEGARAQMGRAMVSDAGPLLARNLEHPRWAEVAARCLNCANCTMVCPTCFCTTVEDSTDLSGDHVERWRRWDSCFTVDFSYIHGGAIRQSGLSRYRQWMTHKLSSWWEQFGTSGCTGCGRCITWCPVGIDITEEARAIKDSEGRG</sequence>
<dbReference type="PANTHER" id="PTHR40447">
    <property type="entry name" value="ANAEROBIC SULFITE REDUCTASE SUBUNIT A"/>
    <property type="match status" value="1"/>
</dbReference>
<gene>
    <name evidence="5" type="ORF">J2851_001412</name>
</gene>
<evidence type="ECO:0000256" key="1">
    <source>
        <dbReference type="ARBA" id="ARBA00022723"/>
    </source>
</evidence>
<evidence type="ECO:0000313" key="6">
    <source>
        <dbReference type="Proteomes" id="UP000781958"/>
    </source>
</evidence>
<comment type="caution">
    <text evidence="5">The sequence shown here is derived from an EMBL/GenBank/DDBJ whole genome shotgun (WGS) entry which is preliminary data.</text>
</comment>
<keyword evidence="3" id="KW-0411">Iron-sulfur</keyword>
<dbReference type="PANTHER" id="PTHR40447:SF1">
    <property type="entry name" value="ANAEROBIC SULFITE REDUCTASE SUBUNIT A"/>
    <property type="match status" value="1"/>
</dbReference>
<evidence type="ECO:0000259" key="4">
    <source>
        <dbReference type="PROSITE" id="PS51379"/>
    </source>
</evidence>
<evidence type="ECO:0000256" key="2">
    <source>
        <dbReference type="ARBA" id="ARBA00023004"/>
    </source>
</evidence>
<reference evidence="5 6" key="1">
    <citation type="submission" date="2021-03" db="EMBL/GenBank/DDBJ databases">
        <title>Genomic Encyclopedia of Type Strains, Phase III (KMG-III): the genomes of soil and plant-associated and newly described type strains.</title>
        <authorList>
            <person name="Whitman W."/>
        </authorList>
    </citation>
    <scope>NUCLEOTIDE SEQUENCE [LARGE SCALE GENOMIC DNA]</scope>
    <source>
        <strain evidence="5 6">IMMIB AFH-6</strain>
    </source>
</reference>
<evidence type="ECO:0000313" key="5">
    <source>
        <dbReference type="EMBL" id="MBP2291663.1"/>
    </source>
</evidence>
<accession>A0ABS4SGG5</accession>
<dbReference type="RefSeq" id="WP_209765223.1">
    <property type="nucleotide sequence ID" value="NZ_JAGINP010000004.1"/>
</dbReference>
<name>A0ABS4SGG5_9PROT</name>
<dbReference type="Proteomes" id="UP000781958">
    <property type="component" value="Unassembled WGS sequence"/>
</dbReference>
<organism evidence="5 6">
    <name type="scientific">Azospirillum rugosum</name>
    <dbReference type="NCBI Taxonomy" id="416170"/>
    <lineage>
        <taxon>Bacteria</taxon>
        <taxon>Pseudomonadati</taxon>
        <taxon>Pseudomonadota</taxon>
        <taxon>Alphaproteobacteria</taxon>
        <taxon>Rhodospirillales</taxon>
        <taxon>Azospirillaceae</taxon>
        <taxon>Azospirillum</taxon>
    </lineage>
</organism>
<dbReference type="SUPFAM" id="SSF46548">
    <property type="entry name" value="alpha-helical ferredoxin"/>
    <property type="match status" value="1"/>
</dbReference>
<proteinExistence type="predicted"/>